<evidence type="ECO:0000256" key="6">
    <source>
        <dbReference type="SAM" id="MobiDB-lite"/>
    </source>
</evidence>
<dbReference type="SUPFAM" id="SSF47336">
    <property type="entry name" value="ACP-like"/>
    <property type="match status" value="2"/>
</dbReference>
<dbReference type="SMART" id="SM00823">
    <property type="entry name" value="PKS_PP"/>
    <property type="match status" value="2"/>
</dbReference>
<dbReference type="Gene3D" id="3.30.559.30">
    <property type="entry name" value="Nonribosomal peptide synthetase, condensation domain"/>
    <property type="match status" value="1"/>
</dbReference>
<dbReference type="SUPFAM" id="SSF52151">
    <property type="entry name" value="FabD/lysophospholipase-like"/>
    <property type="match status" value="1"/>
</dbReference>
<evidence type="ECO:0000256" key="2">
    <source>
        <dbReference type="ARBA" id="ARBA00022450"/>
    </source>
</evidence>
<dbReference type="SMART" id="SM00825">
    <property type="entry name" value="PKS_KS"/>
    <property type="match status" value="1"/>
</dbReference>
<comment type="cofactor">
    <cofactor evidence="1">
        <name>pantetheine 4'-phosphate</name>
        <dbReference type="ChEBI" id="CHEBI:47942"/>
    </cofactor>
</comment>
<dbReference type="InterPro" id="IPR025110">
    <property type="entry name" value="AMP-bd_C"/>
</dbReference>
<gene>
    <name evidence="9" type="ORF">FSO04_18660</name>
</gene>
<dbReference type="PROSITE" id="PS00012">
    <property type="entry name" value="PHOSPHOPANTETHEINE"/>
    <property type="match status" value="1"/>
</dbReference>
<feature type="domain" description="Carrier" evidence="7">
    <location>
        <begin position="509"/>
        <end position="584"/>
    </location>
</feature>
<evidence type="ECO:0000256" key="1">
    <source>
        <dbReference type="ARBA" id="ARBA00001957"/>
    </source>
</evidence>
<dbReference type="InterPro" id="IPR003965">
    <property type="entry name" value="Fatty_acid_synthase"/>
</dbReference>
<dbReference type="RefSeq" id="WP_154561244.1">
    <property type="nucleotide sequence ID" value="NZ_VOSW01000033.1"/>
</dbReference>
<dbReference type="Pfam" id="PF00501">
    <property type="entry name" value="AMP-binding"/>
    <property type="match status" value="1"/>
</dbReference>
<dbReference type="SUPFAM" id="SSF55048">
    <property type="entry name" value="Probable ACP-binding domain of malonyl-CoA ACP transacylase"/>
    <property type="match status" value="1"/>
</dbReference>
<comment type="caution">
    <text evidence="9">The sequence shown here is derived from an EMBL/GenBank/DDBJ whole genome shotgun (WGS) entry which is preliminary data.</text>
</comment>
<dbReference type="Proteomes" id="UP000463700">
    <property type="component" value="Unassembled WGS sequence"/>
</dbReference>
<dbReference type="InterPro" id="IPR020845">
    <property type="entry name" value="AMP-binding_CS"/>
</dbReference>
<name>A0A6N6WET4_9BURK</name>
<dbReference type="InterPro" id="IPR023213">
    <property type="entry name" value="CAT-like_dom_sf"/>
</dbReference>
<dbReference type="InterPro" id="IPR020841">
    <property type="entry name" value="PKS_Beta-ketoAc_synthase_dom"/>
</dbReference>
<dbReference type="InterPro" id="IPR016035">
    <property type="entry name" value="Acyl_Trfase/lysoPLipase"/>
</dbReference>
<dbReference type="InterPro" id="IPR000873">
    <property type="entry name" value="AMP-dep_synth/lig_dom"/>
</dbReference>
<dbReference type="GO" id="GO:0006633">
    <property type="term" value="P:fatty acid biosynthetic process"/>
    <property type="evidence" value="ECO:0007669"/>
    <property type="project" value="InterPro"/>
</dbReference>
<dbReference type="Pfam" id="PF00668">
    <property type="entry name" value="Condensation"/>
    <property type="match status" value="1"/>
</dbReference>
<dbReference type="Gene3D" id="3.30.559.10">
    <property type="entry name" value="Chloramphenicol acetyltransferase-like domain"/>
    <property type="match status" value="1"/>
</dbReference>
<dbReference type="InterPro" id="IPR006162">
    <property type="entry name" value="Ppantetheine_attach_site"/>
</dbReference>
<keyword evidence="3" id="KW-0597">Phosphoprotein</keyword>
<dbReference type="FunFam" id="3.40.50.12780:FF:000012">
    <property type="entry name" value="Non-ribosomal peptide synthetase"/>
    <property type="match status" value="1"/>
</dbReference>
<dbReference type="PROSITE" id="PS00455">
    <property type="entry name" value="AMP_BINDING"/>
    <property type="match status" value="1"/>
</dbReference>
<dbReference type="OrthoDB" id="9778690at2"/>
<dbReference type="InterPro" id="IPR014030">
    <property type="entry name" value="Ketoacyl_synth_N"/>
</dbReference>
<dbReference type="CDD" id="cd12116">
    <property type="entry name" value="A_NRPS_Ta1_like"/>
    <property type="match status" value="1"/>
</dbReference>
<dbReference type="SMART" id="SM00827">
    <property type="entry name" value="PKS_AT"/>
    <property type="match status" value="1"/>
</dbReference>
<dbReference type="GO" id="GO:0005835">
    <property type="term" value="C:fatty acid synthase complex"/>
    <property type="evidence" value="ECO:0007669"/>
    <property type="project" value="InterPro"/>
</dbReference>
<feature type="domain" description="Ketosynthase family 3 (KS3)" evidence="8">
    <location>
        <begin position="608"/>
        <end position="1034"/>
    </location>
</feature>
<evidence type="ECO:0000259" key="8">
    <source>
        <dbReference type="PROSITE" id="PS52004"/>
    </source>
</evidence>
<dbReference type="InterPro" id="IPR010071">
    <property type="entry name" value="AA_adenyl_dom"/>
</dbReference>
<evidence type="ECO:0000256" key="5">
    <source>
        <dbReference type="ARBA" id="ARBA00029443"/>
    </source>
</evidence>
<dbReference type="EMBL" id="VOSW01000033">
    <property type="protein sequence ID" value="KAE8758418.1"/>
    <property type="molecule type" value="Genomic_DNA"/>
</dbReference>
<dbReference type="Gene3D" id="3.30.300.30">
    <property type="match status" value="1"/>
</dbReference>
<dbReference type="GO" id="GO:0031177">
    <property type="term" value="F:phosphopantetheine binding"/>
    <property type="evidence" value="ECO:0007669"/>
    <property type="project" value="InterPro"/>
</dbReference>
<evidence type="ECO:0000256" key="3">
    <source>
        <dbReference type="ARBA" id="ARBA00022553"/>
    </source>
</evidence>
<dbReference type="FunFam" id="3.40.50.980:FF:000001">
    <property type="entry name" value="Non-ribosomal peptide synthetase"/>
    <property type="match status" value="1"/>
</dbReference>
<dbReference type="PROSITE" id="PS00606">
    <property type="entry name" value="KS3_1"/>
    <property type="match status" value="1"/>
</dbReference>
<dbReference type="Gene3D" id="3.40.366.10">
    <property type="entry name" value="Malonyl-Coenzyme A Acyl Carrier Protein, domain 2"/>
    <property type="match status" value="1"/>
</dbReference>
<dbReference type="Gene3D" id="1.10.1200.10">
    <property type="entry name" value="ACP-like"/>
    <property type="match status" value="2"/>
</dbReference>
<dbReference type="InterPro" id="IPR014043">
    <property type="entry name" value="Acyl_transferase_dom"/>
</dbReference>
<dbReference type="InterPro" id="IPR050091">
    <property type="entry name" value="PKS_NRPS_Biosynth_Enz"/>
</dbReference>
<organism evidence="9 10">
    <name type="scientific">Paraburkholderia madseniana</name>
    <dbReference type="NCBI Taxonomy" id="2599607"/>
    <lineage>
        <taxon>Bacteria</taxon>
        <taxon>Pseudomonadati</taxon>
        <taxon>Pseudomonadota</taxon>
        <taxon>Betaproteobacteria</taxon>
        <taxon>Burkholderiales</taxon>
        <taxon>Burkholderiaceae</taxon>
        <taxon>Paraburkholderia</taxon>
    </lineage>
</organism>
<dbReference type="InterPro" id="IPR045851">
    <property type="entry name" value="AMP-bd_C_sf"/>
</dbReference>
<evidence type="ECO:0000259" key="7">
    <source>
        <dbReference type="PROSITE" id="PS50075"/>
    </source>
</evidence>
<dbReference type="InterPro" id="IPR001242">
    <property type="entry name" value="Condensation_dom"/>
</dbReference>
<dbReference type="InterPro" id="IPR018201">
    <property type="entry name" value="Ketoacyl_synth_AS"/>
</dbReference>
<dbReference type="GO" id="GO:0004312">
    <property type="term" value="F:fatty acid synthase activity"/>
    <property type="evidence" value="ECO:0007669"/>
    <property type="project" value="InterPro"/>
</dbReference>
<dbReference type="Gene3D" id="3.40.47.10">
    <property type="match status" value="1"/>
</dbReference>
<dbReference type="Pfam" id="PF00109">
    <property type="entry name" value="ketoacyl-synt"/>
    <property type="match status" value="1"/>
</dbReference>
<reference evidence="9 10" key="1">
    <citation type="journal article" date="2020" name="Int. J. Syst. Evol. Microbiol.">
        <title>Paraburkholderia madseniana sp. nov., a phenolic acid-degrading bacterium isolated from acidic forest soil.</title>
        <authorList>
            <person name="Wilhelm R.C."/>
            <person name="Murphy S.J.L."/>
            <person name="Feriancek N.M."/>
            <person name="Karasz D.C."/>
            <person name="DeRito C.M."/>
            <person name="Newman J.D."/>
            <person name="Buckley D.H."/>
        </authorList>
    </citation>
    <scope>NUCLEOTIDE SEQUENCE [LARGE SCALE GENOMIC DNA]</scope>
    <source>
        <strain evidence="9 10">RP11</strain>
    </source>
</reference>
<dbReference type="InterPro" id="IPR016039">
    <property type="entry name" value="Thiolase-like"/>
</dbReference>
<dbReference type="InterPro" id="IPR032821">
    <property type="entry name" value="PKS_assoc"/>
</dbReference>
<comment type="similarity">
    <text evidence="5">In the C-terminal section; belongs to the NRP synthetase family.</text>
</comment>
<evidence type="ECO:0000313" key="10">
    <source>
        <dbReference type="Proteomes" id="UP000463700"/>
    </source>
</evidence>
<dbReference type="InterPro" id="IPR036736">
    <property type="entry name" value="ACP-like_sf"/>
</dbReference>
<evidence type="ECO:0000256" key="4">
    <source>
        <dbReference type="ARBA" id="ARBA00022679"/>
    </source>
</evidence>
<dbReference type="InterPro" id="IPR001227">
    <property type="entry name" value="Ac_transferase_dom_sf"/>
</dbReference>
<dbReference type="PANTHER" id="PTHR43775:SF51">
    <property type="entry name" value="INACTIVE PHENOLPHTHIOCEROL SYNTHESIS POLYKETIDE SYNTHASE TYPE I PKS1-RELATED"/>
    <property type="match status" value="1"/>
</dbReference>
<dbReference type="SUPFAM" id="SSF56801">
    <property type="entry name" value="Acetyl-CoA synthetase-like"/>
    <property type="match status" value="1"/>
</dbReference>
<protein>
    <submittedName>
        <fullName evidence="9">Amino acid adenylation domain-containing protein</fullName>
    </submittedName>
</protein>
<sequence>MKFAPFDLLPALVQATTHLYSNQTAVIFENVEYTYRDIDNGVNRIAAKLVDAGVGSGDLVALHIERSVHMLAAMLAIHRVGAAYVPLDPAYPRDRKSYIVQDSGLQCLIYDGVLNIDAPVRHTLDLSDAWFRSSESVAALDPAPVTRDDLAYVIYTSGSTGRPKGVKVHHGAVANFLHSMRKRPGLEPTDTLLAVTTPSFDISVLELFLPLLTGARIVLASRDEVADGARLAELIERHAVTVMQATPATWRMLFIAGWQGAPALKALCGGEALDASLASWLLRATGSLWNMYGPTETTVWSTCHRVMPDERSIPVGTPIDNTTLHVLDADLAPVANGETGELFIGGAGVAVGYTDDTLTQARFIKDPFSGDPHARLYRTGDLAYFLGSGELALRGRADDQVKVKGFRIELNDVQENLLGVAGVQQAAVLAITNPEGVAGLTAFVVPSRDSGLTSASLKAALGARVPDYMVPARLVFVRTLPLTPNGKIDRNALKALDHEDERADDPERFPYRTHKELIVGVVQHLLGAKTVETDTSVFDLGIDSLQANRLVAMLGKHAAIKVSVAALFEHPTIDAFAAYIERHAAGQAPSASSKPASRRRRRRSAGDDERIAVIGMAGRFPGADSVDDLWDILASGRDSVTRFSPAQDDPGITADIVSSEHYVRARGMIKDPDRFDASLFGISPNDAVVMDPQQRVFLEVAWEAMESAGYDADRFDGAVGVYAGMGNNFYYHYNVSTHPDLIRMVGEVQVEIGREKDHIATLVSHKLNLTGPSLSINTACSTGLVAVDSAVHSLLSYQCDMALAGAIELRTPQMTGQLHEPGGIFTRDGKCRPFSSDASGTMFSDGAGAVVLKRLSDAVADGDTIHGVIIGSAVNHDGLHKKSYLAPSIPGQVDVISTAQERAQISPESITYMEAHGTATPVGDPIEFEALRNVFEAATARKNFCALGSVKGNLGHPTTAAGVVGLIKVCLALTHRKIPPLVNFSDINSNIDIDNSPFYINTDLRDWPAGSTPRRAGISSFGFCGTNAHLIVEEAPLRTAANTAMRTTRPYTLLPFSAGSETALRALASRVAAREEHVAADVGYTLAVGRRRLKSKAFELRCPDGRSAADSFTLDPQASYRRGGPRATRPRLVFAFPGQGSQYVDMGADLYRHEPAFRAALDECSTILREHLGEDMRDVLFLPADANREADHDALQARLNHTRFTQPAVFCIEYALAKTLMSWGIHGDLLVGHSIGEFVAATLAGVFALPDALRLIAARGRLMGELPAGGMLSVRLPHEQLSDDLDASLSIAAINAPNLCVVAGPRVALDALKQTLDGRGVRSQPLHTSHAFHSSMMAPAVEPFLEILRAMTLRAPRVPIVSTVTGLPMTDAEAIDPLYWANHLQLPVRFSEAVSTLCKDDNVVLLEVGPRTTLCSLASMQFKREARQFAIAALSDSATDDAESLALANALGYLWLAGFELDWPAYYGEASRRVELPAYPFERKRYWIDPAATRPAAASGAGVPVAAVSAVITVSAQPEVSESAPGHTAASKEELLGQLKGILESISGEPYDDALPATSLFELGLDSLLLTPLTFMLKEKFGVTVTFRQLLGELSTLESIVDYIVEHATARLPGAKPAAVGGAVAGHADADDVALQPVQQIVVERAALSTAASLAHHESAIVTLTGAVDRDALARAIQDLYARHDALRATIAGSPARLRIADEPPGPVPIRWIDGSDASLDAIIADDARTPFSLATGPLARFSVVTLGDARLIVLISAHAAICDGWSLDVLIEQLAKRYNANLSTAPDTAAKPSQWRDFVMQQRADARGQQSSRPVGALPSTGNATAMIDVDTALTADAFNTVHRSLDIPPSLTRLIRSVGAQYQCSPFTLLLAATQLALLSHDTSREAAIDIPMAGQSLHYLPTLVGQCTNWVAIHRPAGNDNAIEAYLLDVQRSLLDAQESCLAMSGPTRDREATSSVAFIHTKRIKAADFAFTGLQAEYALNRRSHQWYDVEFHATEYPEHFVIDCSCRLAGFPAQALEPLLADFGNALDMLVSQPAEASVPGLVHAHALREKQRAPAGTATRFDEDCDLEEIL</sequence>
<dbReference type="InterPro" id="IPR020806">
    <property type="entry name" value="PKS_PP-bd"/>
</dbReference>
<dbReference type="SUPFAM" id="SSF52777">
    <property type="entry name" value="CoA-dependent acyltransferases"/>
    <property type="match status" value="2"/>
</dbReference>
<feature type="region of interest" description="Disordered" evidence="6">
    <location>
        <begin position="587"/>
        <end position="607"/>
    </location>
</feature>
<dbReference type="InterPro" id="IPR016036">
    <property type="entry name" value="Malonyl_transacylase_ACP-bd"/>
</dbReference>
<proteinExistence type="inferred from homology"/>
<dbReference type="Gene3D" id="3.30.70.3290">
    <property type="match status" value="1"/>
</dbReference>
<dbReference type="Pfam" id="PF13193">
    <property type="entry name" value="AMP-binding_C"/>
    <property type="match status" value="1"/>
</dbReference>
<dbReference type="PROSITE" id="PS52004">
    <property type="entry name" value="KS3_2"/>
    <property type="match status" value="1"/>
</dbReference>
<dbReference type="Pfam" id="PF00550">
    <property type="entry name" value="PP-binding"/>
    <property type="match status" value="2"/>
</dbReference>
<dbReference type="Pfam" id="PF02801">
    <property type="entry name" value="Ketoacyl-synt_C"/>
    <property type="match status" value="1"/>
</dbReference>
<feature type="domain" description="Carrier" evidence="7">
    <location>
        <begin position="1530"/>
        <end position="1608"/>
    </location>
</feature>
<keyword evidence="2" id="KW-0596">Phosphopantetheine</keyword>
<dbReference type="InterPro" id="IPR009081">
    <property type="entry name" value="PP-bd_ACP"/>
</dbReference>
<accession>A0A6N6WET4</accession>
<dbReference type="SUPFAM" id="SSF53901">
    <property type="entry name" value="Thiolase-like"/>
    <property type="match status" value="1"/>
</dbReference>
<dbReference type="PRINTS" id="PR01483">
    <property type="entry name" value="FASYNTHASE"/>
</dbReference>
<dbReference type="CDD" id="cd00833">
    <property type="entry name" value="PKS"/>
    <property type="match status" value="1"/>
</dbReference>
<dbReference type="PANTHER" id="PTHR43775">
    <property type="entry name" value="FATTY ACID SYNTHASE"/>
    <property type="match status" value="1"/>
</dbReference>
<evidence type="ECO:0000313" key="9">
    <source>
        <dbReference type="EMBL" id="KAE8758418.1"/>
    </source>
</evidence>
<dbReference type="Pfam" id="PF00698">
    <property type="entry name" value="Acyl_transf_1"/>
    <property type="match status" value="1"/>
</dbReference>
<keyword evidence="4" id="KW-0808">Transferase</keyword>
<dbReference type="InterPro" id="IPR014031">
    <property type="entry name" value="Ketoacyl_synth_C"/>
</dbReference>
<dbReference type="GO" id="GO:0004315">
    <property type="term" value="F:3-oxoacyl-[acyl-carrier-protein] synthase activity"/>
    <property type="evidence" value="ECO:0007669"/>
    <property type="project" value="InterPro"/>
</dbReference>
<dbReference type="PROSITE" id="PS50075">
    <property type="entry name" value="CARRIER"/>
    <property type="match status" value="2"/>
</dbReference>
<dbReference type="Pfam" id="PF16197">
    <property type="entry name" value="KAsynt_C_assoc"/>
    <property type="match status" value="1"/>
</dbReference>
<dbReference type="Gene3D" id="3.40.50.980">
    <property type="match status" value="2"/>
</dbReference>
<dbReference type="NCBIfam" id="TIGR01733">
    <property type="entry name" value="AA-adenyl-dom"/>
    <property type="match status" value="1"/>
</dbReference>
<dbReference type="Gene3D" id="2.30.38.10">
    <property type="entry name" value="Luciferase, Domain 3"/>
    <property type="match status" value="1"/>
</dbReference>